<organism evidence="10 11">
    <name type="scientific">Sphingomonas daechungensis</name>
    <dbReference type="NCBI Taxonomy" id="1176646"/>
    <lineage>
        <taxon>Bacteria</taxon>
        <taxon>Pseudomonadati</taxon>
        <taxon>Pseudomonadota</taxon>
        <taxon>Alphaproteobacteria</taxon>
        <taxon>Sphingomonadales</taxon>
        <taxon>Sphingomonadaceae</taxon>
        <taxon>Sphingomonas</taxon>
    </lineage>
</organism>
<dbReference type="PROSITE" id="PS50113">
    <property type="entry name" value="PAC"/>
    <property type="match status" value="4"/>
</dbReference>
<evidence type="ECO:0000256" key="4">
    <source>
        <dbReference type="ARBA" id="ARBA00022679"/>
    </source>
</evidence>
<keyword evidence="6" id="KW-0175">Coiled coil</keyword>
<dbReference type="InterPro" id="IPR005467">
    <property type="entry name" value="His_kinase_dom"/>
</dbReference>
<dbReference type="Gene3D" id="3.30.565.10">
    <property type="entry name" value="Histidine kinase-like ATPase, C-terminal domain"/>
    <property type="match status" value="1"/>
</dbReference>
<dbReference type="SUPFAM" id="SSF55874">
    <property type="entry name" value="ATPase domain of HSP90 chaperone/DNA topoisomerase II/histidine kinase"/>
    <property type="match status" value="1"/>
</dbReference>
<dbReference type="Pfam" id="PF00512">
    <property type="entry name" value="HisKA"/>
    <property type="match status" value="1"/>
</dbReference>
<dbReference type="InterPro" id="IPR003661">
    <property type="entry name" value="HisK_dim/P_dom"/>
</dbReference>
<evidence type="ECO:0000256" key="2">
    <source>
        <dbReference type="ARBA" id="ARBA00012438"/>
    </source>
</evidence>
<protein>
    <recommendedName>
        <fullName evidence="2">histidine kinase</fullName>
        <ecNumber evidence="2">2.7.13.3</ecNumber>
    </recommendedName>
</protein>
<dbReference type="InterPro" id="IPR003594">
    <property type="entry name" value="HATPase_dom"/>
</dbReference>
<dbReference type="CDD" id="cd00130">
    <property type="entry name" value="PAS"/>
    <property type="match status" value="4"/>
</dbReference>
<feature type="domain" description="Histidine kinase" evidence="7">
    <location>
        <begin position="566"/>
        <end position="782"/>
    </location>
</feature>
<dbReference type="InterPro" id="IPR052162">
    <property type="entry name" value="Sensor_kinase/Photoreceptor"/>
</dbReference>
<dbReference type="PROSITE" id="PS50109">
    <property type="entry name" value="HIS_KIN"/>
    <property type="match status" value="1"/>
</dbReference>
<feature type="domain" description="PAS" evidence="8">
    <location>
        <begin position="295"/>
        <end position="354"/>
    </location>
</feature>
<dbReference type="Gene3D" id="3.30.450.20">
    <property type="entry name" value="PAS domain"/>
    <property type="match status" value="4"/>
</dbReference>
<dbReference type="InterPro" id="IPR036097">
    <property type="entry name" value="HisK_dim/P_sf"/>
</dbReference>
<dbReference type="SMART" id="SM00091">
    <property type="entry name" value="PAS"/>
    <property type="match status" value="4"/>
</dbReference>
<dbReference type="InterPro" id="IPR001610">
    <property type="entry name" value="PAC"/>
</dbReference>
<dbReference type="Gene3D" id="1.10.287.130">
    <property type="match status" value="1"/>
</dbReference>
<sequence>MGIVAGEEPATGEFADFALGGTGDVYSLLDANEERSGDALRASERELRLIIQSLAGMICIFSPAGELISGNQQLLDYFREPLEEIGRWATNGTTHPDDLEHCIACFTKSLASGEPYDFETRFRRFDGAFRWFQVRGHPLRRPDGEIIRWYGLLTDIDDRKRAEEALRASEIDLRLTLDSLPGLVCTFSADGRFEGGNQRFYDYLDIDRDSAEAWASKGPAHPDDKDRAIAVFREAMITGEPYMYEARARCFDGVYRWFQVVGRPHRDDEGRLVRWYSLLVEVDDRKRAERELEASERNLRLTIDTIPALAWSARPDGSTDFLNQHYLDYVGQPLERLLEWQWISFIHPDDLPSLTAAWTGFRSRGQGGEAEARIRRHDGQYRWFLFRVDALRDEAGDIVKWYGVNTDIEDRKLAEAALQRSETFLAEGQRISATGSFSWQVDSDELTFSAELYRIFEFRPGDVVTLDDIAARVHPEDQALLAARMAEIRSGSDNPEYEIRLVMPSDRVKHVSVFGRIVRHDDGRTECFGAVQDVTLRKQAEEGLHEVRSELAHVTRVLSFSALTASIAHEINQPLSGIITNANTCLRMLAADPPRIDTALETVQRTIRDGRRAADIVARLRKLYSKKTERSDSVDINDAAAEVVALLSADLQRKRVIVRTEFSADLPPIPADRVQLQQVILNMITNAAEAMSGVEGRERALTIRTDRDGSGGIILSVQDVGIGLGGDSPEDVFRPFFTTKPTGMGIGLSVSRSIVESHGGRLWAVPNEGEGATFSFAIPQSAETLEGSAPALDGAGS</sequence>
<evidence type="ECO:0000259" key="9">
    <source>
        <dbReference type="PROSITE" id="PS50113"/>
    </source>
</evidence>
<dbReference type="SMART" id="SM00086">
    <property type="entry name" value="PAC"/>
    <property type="match status" value="4"/>
</dbReference>
<feature type="domain" description="PAC" evidence="9">
    <location>
        <begin position="495"/>
        <end position="546"/>
    </location>
</feature>
<dbReference type="Pfam" id="PF02518">
    <property type="entry name" value="HATPase_c"/>
    <property type="match status" value="1"/>
</dbReference>
<dbReference type="InterPro" id="IPR000014">
    <property type="entry name" value="PAS"/>
</dbReference>
<dbReference type="EC" id="2.7.13.3" evidence="2"/>
<dbReference type="SUPFAM" id="SSF47384">
    <property type="entry name" value="Homodimeric domain of signal transducing histidine kinase"/>
    <property type="match status" value="1"/>
</dbReference>
<dbReference type="InterPro" id="IPR013655">
    <property type="entry name" value="PAS_fold_3"/>
</dbReference>
<dbReference type="CDD" id="cd00082">
    <property type="entry name" value="HisKA"/>
    <property type="match status" value="1"/>
</dbReference>
<evidence type="ECO:0000313" key="10">
    <source>
        <dbReference type="EMBL" id="QNP43175.1"/>
    </source>
</evidence>
<dbReference type="Pfam" id="PF08447">
    <property type="entry name" value="PAS_3"/>
    <property type="match status" value="4"/>
</dbReference>
<dbReference type="InterPro" id="IPR036890">
    <property type="entry name" value="HATPase_C_sf"/>
</dbReference>
<evidence type="ECO:0000313" key="11">
    <source>
        <dbReference type="Proteomes" id="UP000516134"/>
    </source>
</evidence>
<name>A0ABX6T0F8_9SPHN</name>
<comment type="catalytic activity">
    <reaction evidence="1">
        <text>ATP + protein L-histidine = ADP + protein N-phospho-L-histidine.</text>
        <dbReference type="EC" id="2.7.13.3"/>
    </reaction>
</comment>
<dbReference type="PRINTS" id="PR00344">
    <property type="entry name" value="BCTRLSENSOR"/>
</dbReference>
<dbReference type="SMART" id="SM00388">
    <property type="entry name" value="HisKA"/>
    <property type="match status" value="1"/>
</dbReference>
<gene>
    <name evidence="10" type="ORF">H9L15_14800</name>
</gene>
<dbReference type="SMART" id="SM00387">
    <property type="entry name" value="HATPase_c"/>
    <property type="match status" value="1"/>
</dbReference>
<keyword evidence="5" id="KW-0418">Kinase</keyword>
<dbReference type="InterPro" id="IPR035965">
    <property type="entry name" value="PAS-like_dom_sf"/>
</dbReference>
<proteinExistence type="predicted"/>
<dbReference type="RefSeq" id="WP_187714605.1">
    <property type="nucleotide sequence ID" value="NZ_CP060780.1"/>
</dbReference>
<dbReference type="InterPro" id="IPR000700">
    <property type="entry name" value="PAS-assoc_C"/>
</dbReference>
<feature type="coiled-coil region" evidence="6">
    <location>
        <begin position="278"/>
        <end position="305"/>
    </location>
</feature>
<keyword evidence="11" id="KW-1185">Reference proteome</keyword>
<feature type="domain" description="PAC" evidence="9">
    <location>
        <begin position="368"/>
        <end position="420"/>
    </location>
</feature>
<accession>A0ABX6T0F8</accession>
<evidence type="ECO:0000259" key="8">
    <source>
        <dbReference type="PROSITE" id="PS50112"/>
    </source>
</evidence>
<dbReference type="PANTHER" id="PTHR43304">
    <property type="entry name" value="PHYTOCHROME-LIKE PROTEIN CPH1"/>
    <property type="match status" value="1"/>
</dbReference>
<dbReference type="EMBL" id="CP060780">
    <property type="protein sequence ID" value="QNP43175.1"/>
    <property type="molecule type" value="Genomic_DNA"/>
</dbReference>
<evidence type="ECO:0000256" key="5">
    <source>
        <dbReference type="ARBA" id="ARBA00022777"/>
    </source>
</evidence>
<feature type="domain" description="PAC" evidence="9">
    <location>
        <begin position="116"/>
        <end position="168"/>
    </location>
</feature>
<dbReference type="Proteomes" id="UP000516134">
    <property type="component" value="Chromosome"/>
</dbReference>
<keyword evidence="3" id="KW-0597">Phosphoprotein</keyword>
<dbReference type="SUPFAM" id="SSF55785">
    <property type="entry name" value="PYP-like sensor domain (PAS domain)"/>
    <property type="match status" value="4"/>
</dbReference>
<evidence type="ECO:0000259" key="7">
    <source>
        <dbReference type="PROSITE" id="PS50109"/>
    </source>
</evidence>
<reference evidence="10 11" key="1">
    <citation type="submission" date="2020-08" db="EMBL/GenBank/DDBJ databases">
        <title>Genome sequence of Sphingomonas daechungensis KACC 18115T.</title>
        <authorList>
            <person name="Hyun D.-W."/>
            <person name="Bae J.-W."/>
        </authorList>
    </citation>
    <scope>NUCLEOTIDE SEQUENCE [LARGE SCALE GENOMIC DNA]</scope>
    <source>
        <strain evidence="10 11">KACC 18115</strain>
    </source>
</reference>
<dbReference type="Gene3D" id="2.10.70.100">
    <property type="match status" value="1"/>
</dbReference>
<evidence type="ECO:0000256" key="3">
    <source>
        <dbReference type="ARBA" id="ARBA00022553"/>
    </source>
</evidence>
<evidence type="ECO:0000256" key="1">
    <source>
        <dbReference type="ARBA" id="ARBA00000085"/>
    </source>
</evidence>
<keyword evidence="4" id="KW-0808">Transferase</keyword>
<dbReference type="NCBIfam" id="TIGR00229">
    <property type="entry name" value="sensory_box"/>
    <property type="match status" value="4"/>
</dbReference>
<feature type="domain" description="PAC" evidence="9">
    <location>
        <begin position="242"/>
        <end position="294"/>
    </location>
</feature>
<dbReference type="PROSITE" id="PS50112">
    <property type="entry name" value="PAS"/>
    <property type="match status" value="1"/>
</dbReference>
<dbReference type="InterPro" id="IPR004358">
    <property type="entry name" value="Sig_transdc_His_kin-like_C"/>
</dbReference>
<evidence type="ECO:0000256" key="6">
    <source>
        <dbReference type="SAM" id="Coils"/>
    </source>
</evidence>
<dbReference type="PANTHER" id="PTHR43304:SF1">
    <property type="entry name" value="PAC DOMAIN-CONTAINING PROTEIN"/>
    <property type="match status" value="1"/>
</dbReference>